<reference evidence="5" key="1">
    <citation type="submission" date="2020-05" db="EMBL/GenBank/DDBJ databases">
        <authorList>
            <person name="Chiriac C."/>
            <person name="Salcher M."/>
            <person name="Ghai R."/>
            <person name="Kavagutti S V."/>
        </authorList>
    </citation>
    <scope>NUCLEOTIDE SEQUENCE</scope>
</reference>
<dbReference type="EMBL" id="LR798422">
    <property type="protein sequence ID" value="CAB5230701.1"/>
    <property type="molecule type" value="Genomic_DNA"/>
</dbReference>
<name>A0A6J7XJK8_9CAUD</name>
<sequence>MTKDAYFEMCEALGTEPIEEEIPVEFGDFPLDVQQAFSIYSKLRDEWDTMNGIYMGKNYNGILDIFIILDVPVEDRKTMFDLISIIDNYRSQAIQEAKPKK</sequence>
<accession>A0A6J7XJK8</accession>
<evidence type="ECO:0008006" key="6">
    <source>
        <dbReference type="Google" id="ProtNLM"/>
    </source>
</evidence>
<evidence type="ECO:0000313" key="2">
    <source>
        <dbReference type="EMBL" id="CAB4185344.1"/>
    </source>
</evidence>
<evidence type="ECO:0000313" key="3">
    <source>
        <dbReference type="EMBL" id="CAB4193509.1"/>
    </source>
</evidence>
<evidence type="ECO:0000313" key="5">
    <source>
        <dbReference type="EMBL" id="CAB5230701.1"/>
    </source>
</evidence>
<dbReference type="EMBL" id="LR796912">
    <property type="protein sequence ID" value="CAB4175163.1"/>
    <property type="molecule type" value="Genomic_DNA"/>
</dbReference>
<dbReference type="EMBL" id="LR797194">
    <property type="protein sequence ID" value="CAB4193509.1"/>
    <property type="molecule type" value="Genomic_DNA"/>
</dbReference>
<gene>
    <name evidence="2" type="ORF">UFOVP1123_55</name>
    <name evidence="3" type="ORF">UFOVP1239_95</name>
    <name evidence="4" type="ORF">UFOVP1484_59</name>
    <name evidence="5" type="ORF">UFOVP1577_65</name>
    <name evidence="1" type="ORF">UFOVP961_127</name>
</gene>
<dbReference type="EMBL" id="LR797435">
    <property type="protein sequence ID" value="CAB4216012.1"/>
    <property type="molecule type" value="Genomic_DNA"/>
</dbReference>
<protein>
    <recommendedName>
        <fullName evidence="6">Tape measure chaperone</fullName>
    </recommendedName>
</protein>
<organism evidence="5">
    <name type="scientific">uncultured Caudovirales phage</name>
    <dbReference type="NCBI Taxonomy" id="2100421"/>
    <lineage>
        <taxon>Viruses</taxon>
        <taxon>Duplodnaviria</taxon>
        <taxon>Heunggongvirae</taxon>
        <taxon>Uroviricota</taxon>
        <taxon>Caudoviricetes</taxon>
        <taxon>Peduoviridae</taxon>
        <taxon>Maltschvirus</taxon>
        <taxon>Maltschvirus maltsch</taxon>
    </lineage>
</organism>
<dbReference type="EMBL" id="LR797079">
    <property type="protein sequence ID" value="CAB4185344.1"/>
    <property type="molecule type" value="Genomic_DNA"/>
</dbReference>
<evidence type="ECO:0000313" key="1">
    <source>
        <dbReference type="EMBL" id="CAB4175163.1"/>
    </source>
</evidence>
<evidence type="ECO:0000313" key="4">
    <source>
        <dbReference type="EMBL" id="CAB4216012.1"/>
    </source>
</evidence>
<proteinExistence type="predicted"/>